<comment type="caution">
    <text evidence="2">The sequence shown here is derived from an EMBL/GenBank/DDBJ whole genome shotgun (WGS) entry which is preliminary data.</text>
</comment>
<protein>
    <submittedName>
        <fullName evidence="2">Uncharacterized protein</fullName>
    </submittedName>
</protein>
<evidence type="ECO:0000313" key="3">
    <source>
        <dbReference type="Proteomes" id="UP000660680"/>
    </source>
</evidence>
<reference evidence="2" key="2">
    <citation type="submission" date="2020-09" db="EMBL/GenBank/DDBJ databases">
        <authorList>
            <person name="Sun Q."/>
            <person name="Ohkuma M."/>
        </authorList>
    </citation>
    <scope>NUCLEOTIDE SEQUENCE</scope>
    <source>
        <strain evidence="2">JCM 3276</strain>
    </source>
</reference>
<dbReference type="AlphaFoldDB" id="A0A918LI12"/>
<proteinExistence type="predicted"/>
<organism evidence="2 3">
    <name type="scientific">Actinokineospora fastidiosa</name>
    <dbReference type="NCBI Taxonomy" id="1816"/>
    <lineage>
        <taxon>Bacteria</taxon>
        <taxon>Bacillati</taxon>
        <taxon>Actinomycetota</taxon>
        <taxon>Actinomycetes</taxon>
        <taxon>Pseudonocardiales</taxon>
        <taxon>Pseudonocardiaceae</taxon>
        <taxon>Actinokineospora</taxon>
    </lineage>
</organism>
<reference evidence="2" key="1">
    <citation type="journal article" date="2014" name="Int. J. Syst. Evol. Microbiol.">
        <title>Complete genome sequence of Corynebacterium casei LMG S-19264T (=DSM 44701T), isolated from a smear-ripened cheese.</title>
        <authorList>
            <consortium name="US DOE Joint Genome Institute (JGI-PGF)"/>
            <person name="Walter F."/>
            <person name="Albersmeier A."/>
            <person name="Kalinowski J."/>
            <person name="Ruckert C."/>
        </authorList>
    </citation>
    <scope>NUCLEOTIDE SEQUENCE</scope>
    <source>
        <strain evidence="2">JCM 3276</strain>
    </source>
</reference>
<evidence type="ECO:0000313" key="2">
    <source>
        <dbReference type="EMBL" id="GGS50333.1"/>
    </source>
</evidence>
<accession>A0A918LI12</accession>
<feature type="region of interest" description="Disordered" evidence="1">
    <location>
        <begin position="1"/>
        <end position="103"/>
    </location>
</feature>
<feature type="compositionally biased region" description="Polar residues" evidence="1">
    <location>
        <begin position="1"/>
        <end position="21"/>
    </location>
</feature>
<sequence>MTRPQAISRSCGNANSPNRSPISGPHSFHRTDPAPGFPNGGTPAGPGTSAEGGANVSPPRTTMAGLLDGPAVHETVNAATITQATRRLKHPPPDTAATLPSPR</sequence>
<dbReference type="Proteomes" id="UP000660680">
    <property type="component" value="Unassembled WGS sequence"/>
</dbReference>
<gene>
    <name evidence="2" type="ORF">GCM10010171_51870</name>
</gene>
<evidence type="ECO:0000256" key="1">
    <source>
        <dbReference type="SAM" id="MobiDB-lite"/>
    </source>
</evidence>
<name>A0A918LI12_9PSEU</name>
<dbReference type="EMBL" id="BMRB01000005">
    <property type="protein sequence ID" value="GGS50333.1"/>
    <property type="molecule type" value="Genomic_DNA"/>
</dbReference>
<keyword evidence="3" id="KW-1185">Reference proteome</keyword>